<dbReference type="Proteomes" id="UP001209412">
    <property type="component" value="Unassembled WGS sequence"/>
</dbReference>
<gene>
    <name evidence="5" type="ORF">NIE36_06250</name>
    <name evidence="4" type="ORF">OSB80_06260</name>
</gene>
<keyword evidence="6" id="KW-1185">Reference proteome</keyword>
<evidence type="ECO:0000259" key="3">
    <source>
        <dbReference type="Pfam" id="PF13458"/>
    </source>
</evidence>
<dbReference type="InterPro" id="IPR028082">
    <property type="entry name" value="Peripla_BP_I"/>
</dbReference>
<feature type="domain" description="Leucine-binding protein" evidence="3">
    <location>
        <begin position="31"/>
        <end position="372"/>
    </location>
</feature>
<dbReference type="Proteomes" id="UP001242288">
    <property type="component" value="Unassembled WGS sequence"/>
</dbReference>
<accession>A0AAP5BBB4</accession>
<keyword evidence="2" id="KW-0732">Signal</keyword>
<dbReference type="SUPFAM" id="SSF53822">
    <property type="entry name" value="Periplasmic binding protein-like I"/>
    <property type="match status" value="1"/>
</dbReference>
<dbReference type="Pfam" id="PF13458">
    <property type="entry name" value="Peripla_BP_6"/>
    <property type="match status" value="1"/>
</dbReference>
<name>A0AAP5BBB4_9BURK</name>
<dbReference type="CDD" id="cd06328">
    <property type="entry name" value="PBP1_SBP-like"/>
    <property type="match status" value="1"/>
</dbReference>
<reference evidence="5" key="1">
    <citation type="submission" date="2022-06" db="EMBL/GenBank/DDBJ databases">
        <title>PHB producers.</title>
        <authorList>
            <person name="Besaury L."/>
        </authorList>
    </citation>
    <scope>NUCLEOTIDE SEQUENCE</scope>
    <source>
        <strain evidence="5 6">SEWS6</strain>
    </source>
</reference>
<dbReference type="EMBL" id="JAMXWF010000004">
    <property type="protein sequence ID" value="MDQ6406819.1"/>
    <property type="molecule type" value="Genomic_DNA"/>
</dbReference>
<organism evidence="5 7">
    <name type="scientific">Paraburkholderia madseniana</name>
    <dbReference type="NCBI Taxonomy" id="2599607"/>
    <lineage>
        <taxon>Bacteria</taxon>
        <taxon>Pseudomonadati</taxon>
        <taxon>Pseudomonadota</taxon>
        <taxon>Betaproteobacteria</taxon>
        <taxon>Burkholderiales</taxon>
        <taxon>Burkholderiaceae</taxon>
        <taxon>Paraburkholderia</taxon>
    </lineage>
</organism>
<dbReference type="PANTHER" id="PTHR30483">
    <property type="entry name" value="LEUCINE-SPECIFIC-BINDING PROTEIN"/>
    <property type="match status" value="1"/>
</dbReference>
<protein>
    <submittedName>
        <fullName evidence="5">Substrate-binding domain-containing protein</fullName>
    </submittedName>
</protein>
<comment type="similarity">
    <text evidence="1">Belongs to the leucine-binding protein family.</text>
</comment>
<evidence type="ECO:0000313" key="6">
    <source>
        <dbReference type="Proteomes" id="UP001209412"/>
    </source>
</evidence>
<comment type="caution">
    <text evidence="5">The sequence shown here is derived from an EMBL/GenBank/DDBJ whole genome shotgun (WGS) entry which is preliminary data.</text>
</comment>
<evidence type="ECO:0000313" key="5">
    <source>
        <dbReference type="EMBL" id="MDQ6406819.1"/>
    </source>
</evidence>
<proteinExistence type="inferred from homology"/>
<dbReference type="EMBL" id="JAPKHW010000004">
    <property type="protein sequence ID" value="MCX4144987.1"/>
    <property type="molecule type" value="Genomic_DNA"/>
</dbReference>
<sequence>MLQIWKLCGAIATAATMTIGGASVAIGQEKPIKIALIASKTGPLESYARDTERGLRLGFEYATQGTMTVLGRKIEIIVKDDQMKPELSKSLLTEAYADDKADIGVGTSWSGGGLSMAPVAAEYKKILILEPSIADSLTGKDWNRYLFRASRNSTQDALASAAGLKEGDNIAFLATDDVYGHDGVNAFKAALAASKSRAKIVQDEFVPLSTSDFTAPMQRIFDAMKPLNGRKYIVVIWRSPNPIRKLSDLNPGRYGIEFLSIGGANLDNLQTWRGLQVSGGIFYYYAFPKNAMNDWLVATHTKRYGMPPDMMAAGGFMTASAIVTGLKKAMSADSEKLIPAMEGMEFDSPKGKATFRRQDHQAMQSEYQFRTKEASTGKWDLLELTREIPASEIVVPITTRQ</sequence>
<dbReference type="InterPro" id="IPR028081">
    <property type="entry name" value="Leu-bd"/>
</dbReference>
<evidence type="ECO:0000313" key="4">
    <source>
        <dbReference type="EMBL" id="MCX4144987.1"/>
    </source>
</evidence>
<evidence type="ECO:0000256" key="1">
    <source>
        <dbReference type="ARBA" id="ARBA00010062"/>
    </source>
</evidence>
<dbReference type="Gene3D" id="3.40.50.2300">
    <property type="match status" value="2"/>
</dbReference>
<dbReference type="InterPro" id="IPR051010">
    <property type="entry name" value="BCAA_transport"/>
</dbReference>
<dbReference type="PANTHER" id="PTHR30483:SF6">
    <property type="entry name" value="PERIPLASMIC BINDING PROTEIN OF ABC TRANSPORTER FOR NATURAL AMINO ACIDS"/>
    <property type="match status" value="1"/>
</dbReference>
<dbReference type="AlphaFoldDB" id="A0AAP5BBB4"/>
<evidence type="ECO:0000256" key="2">
    <source>
        <dbReference type="ARBA" id="ARBA00022729"/>
    </source>
</evidence>
<dbReference type="RefSeq" id="WP_266257018.1">
    <property type="nucleotide sequence ID" value="NZ_JAMXWF010000004.1"/>
</dbReference>
<evidence type="ECO:0000313" key="7">
    <source>
        <dbReference type="Proteomes" id="UP001242288"/>
    </source>
</evidence>